<evidence type="ECO:0000313" key="1">
    <source>
        <dbReference type="EMBL" id="KIM47628.1"/>
    </source>
</evidence>
<evidence type="ECO:0000313" key="2">
    <source>
        <dbReference type="Proteomes" id="UP000053424"/>
    </source>
</evidence>
<protein>
    <submittedName>
        <fullName evidence="1">Uncharacterized protein</fullName>
    </submittedName>
</protein>
<accession>A0A0C2YCW3</accession>
<dbReference type="HOGENOM" id="CLU_2469342_0_0_1"/>
<gene>
    <name evidence="1" type="ORF">M413DRAFT_439299</name>
</gene>
<keyword evidence="2" id="KW-1185">Reference proteome</keyword>
<dbReference type="Proteomes" id="UP000053424">
    <property type="component" value="Unassembled WGS sequence"/>
</dbReference>
<organism evidence="1 2">
    <name type="scientific">Hebeloma cylindrosporum</name>
    <dbReference type="NCBI Taxonomy" id="76867"/>
    <lineage>
        <taxon>Eukaryota</taxon>
        <taxon>Fungi</taxon>
        <taxon>Dikarya</taxon>
        <taxon>Basidiomycota</taxon>
        <taxon>Agaricomycotina</taxon>
        <taxon>Agaricomycetes</taxon>
        <taxon>Agaricomycetidae</taxon>
        <taxon>Agaricales</taxon>
        <taxon>Agaricineae</taxon>
        <taxon>Hymenogastraceae</taxon>
        <taxon>Hebeloma</taxon>
    </lineage>
</organism>
<name>A0A0C2YCW3_HEBCY</name>
<proteinExistence type="predicted"/>
<reference evidence="1 2" key="1">
    <citation type="submission" date="2014-04" db="EMBL/GenBank/DDBJ databases">
        <authorList>
            <consortium name="DOE Joint Genome Institute"/>
            <person name="Kuo A."/>
            <person name="Gay G."/>
            <person name="Dore J."/>
            <person name="Kohler A."/>
            <person name="Nagy L.G."/>
            <person name="Floudas D."/>
            <person name="Copeland A."/>
            <person name="Barry K.W."/>
            <person name="Cichocki N."/>
            <person name="Veneault-Fourrey C."/>
            <person name="LaButti K."/>
            <person name="Lindquist E.A."/>
            <person name="Lipzen A."/>
            <person name="Lundell T."/>
            <person name="Morin E."/>
            <person name="Murat C."/>
            <person name="Sun H."/>
            <person name="Tunlid A."/>
            <person name="Henrissat B."/>
            <person name="Grigoriev I.V."/>
            <person name="Hibbett D.S."/>
            <person name="Martin F."/>
            <person name="Nordberg H.P."/>
            <person name="Cantor M.N."/>
            <person name="Hua S.X."/>
        </authorList>
    </citation>
    <scope>NUCLEOTIDE SEQUENCE [LARGE SCALE GENOMIC DNA]</scope>
    <source>
        <strain evidence="2">h7</strain>
    </source>
</reference>
<dbReference type="EMBL" id="KN831769">
    <property type="protein sequence ID" value="KIM47628.1"/>
    <property type="molecule type" value="Genomic_DNA"/>
</dbReference>
<dbReference type="AlphaFoldDB" id="A0A0C2YCW3"/>
<sequence>MVDHNAIGAIRQMQDIIGPTESRVSTLEEHGRNPLVPETNVAKSAMEISTHRKSELVSKDLEIRSAGNKSNVESSLELSKCSVEVSIP</sequence>
<reference evidence="2" key="2">
    <citation type="submission" date="2015-01" db="EMBL/GenBank/DDBJ databases">
        <title>Evolutionary Origins and Diversification of the Mycorrhizal Mutualists.</title>
        <authorList>
            <consortium name="DOE Joint Genome Institute"/>
            <consortium name="Mycorrhizal Genomics Consortium"/>
            <person name="Kohler A."/>
            <person name="Kuo A."/>
            <person name="Nagy L.G."/>
            <person name="Floudas D."/>
            <person name="Copeland A."/>
            <person name="Barry K.W."/>
            <person name="Cichocki N."/>
            <person name="Veneault-Fourrey C."/>
            <person name="LaButti K."/>
            <person name="Lindquist E.A."/>
            <person name="Lipzen A."/>
            <person name="Lundell T."/>
            <person name="Morin E."/>
            <person name="Murat C."/>
            <person name="Riley R."/>
            <person name="Ohm R."/>
            <person name="Sun H."/>
            <person name="Tunlid A."/>
            <person name="Henrissat B."/>
            <person name="Grigoriev I.V."/>
            <person name="Hibbett D.S."/>
            <person name="Martin F."/>
        </authorList>
    </citation>
    <scope>NUCLEOTIDE SEQUENCE [LARGE SCALE GENOMIC DNA]</scope>
    <source>
        <strain evidence="2">h7</strain>
    </source>
</reference>